<gene>
    <name evidence="17" type="ORF">mMyoMyo1_001586</name>
</gene>
<dbReference type="PANTHER" id="PTHR10075">
    <property type="entry name" value="BASIGIN RELATED"/>
    <property type="match status" value="1"/>
</dbReference>
<keyword evidence="14" id="KW-0812">Transmembrane</keyword>
<keyword evidence="9" id="KW-0325">Glycoprotein</keyword>
<feature type="domain" description="Ig-like" evidence="16">
    <location>
        <begin position="105"/>
        <end position="198"/>
    </location>
</feature>
<dbReference type="FunFam" id="2.60.40.10:FF:001329">
    <property type="entry name" value="Basigin"/>
    <property type="match status" value="1"/>
</dbReference>
<accession>A0A7J7XDX0</accession>
<keyword evidence="5" id="KW-0465">Mannose-binding</keyword>
<evidence type="ECO:0000256" key="2">
    <source>
        <dbReference type="ARBA" id="ARBA00022475"/>
    </source>
</evidence>
<evidence type="ECO:0000256" key="15">
    <source>
        <dbReference type="SAM" id="SignalP"/>
    </source>
</evidence>
<evidence type="ECO:0000256" key="4">
    <source>
        <dbReference type="ARBA" id="ARBA00022824"/>
    </source>
</evidence>
<keyword evidence="14" id="KW-1133">Transmembrane helix</keyword>
<dbReference type="GO" id="GO:0016323">
    <property type="term" value="C:basolateral plasma membrane"/>
    <property type="evidence" value="ECO:0007669"/>
    <property type="project" value="UniProtKB-SubCell"/>
</dbReference>
<keyword evidence="6 14" id="KW-0472">Membrane</keyword>
<feature type="transmembrane region" description="Helical" evidence="14">
    <location>
        <begin position="207"/>
        <end position="228"/>
    </location>
</feature>
<dbReference type="GO" id="GO:0098632">
    <property type="term" value="F:cell-cell adhesion mediator activity"/>
    <property type="evidence" value="ECO:0007669"/>
    <property type="project" value="TreeGrafter"/>
</dbReference>
<evidence type="ECO:0000256" key="14">
    <source>
        <dbReference type="SAM" id="Phobius"/>
    </source>
</evidence>
<dbReference type="SMART" id="SM00409">
    <property type="entry name" value="IG"/>
    <property type="match status" value="1"/>
</dbReference>
<sequence length="267" mass="29167">MAAALLVVLGLVLSIESGSGAGSNITTSKLIVDSKTRLTCTLDSSDTAILGHRWTKGDKVLQEDSEPDLTTQYEVDTHESAGQYFCTFLSEPTGRTAGVNVEGPPKVKAVKKSEHATEGETVVLACKSESFPPVTDWLWYKINDNGVQIFNNASQNKVVMSSETKTELHIQNLDLEADPGKYACNGTNAEGTDQAIITLRVRNRLAALWPFLGIVAEVLVLVTIIFIYEKRRKPDEVLDDEDTGSAPLKSSGHMNDKDKNVRQRNSN</sequence>
<evidence type="ECO:0000256" key="11">
    <source>
        <dbReference type="ARBA" id="ARBA00023768"/>
    </source>
</evidence>
<dbReference type="InterPro" id="IPR003599">
    <property type="entry name" value="Ig_sub"/>
</dbReference>
<keyword evidence="7" id="KW-1015">Disulfide bond</keyword>
<evidence type="ECO:0000313" key="18">
    <source>
        <dbReference type="Proteomes" id="UP000527355"/>
    </source>
</evidence>
<keyword evidence="3" id="KW-0430">Lectin</keyword>
<dbReference type="InterPro" id="IPR007110">
    <property type="entry name" value="Ig-like_dom"/>
</dbReference>
<proteinExistence type="predicted"/>
<feature type="signal peptide" evidence="15">
    <location>
        <begin position="1"/>
        <end position="20"/>
    </location>
</feature>
<dbReference type="GO" id="GO:0030424">
    <property type="term" value="C:axon"/>
    <property type="evidence" value="ECO:0007669"/>
    <property type="project" value="TreeGrafter"/>
</dbReference>
<comment type="subcellular location">
    <subcellularLocation>
        <location evidence="11">Basolateral cell membrane</location>
        <topology evidence="11">Single-pass type I membrane protein</topology>
    </subcellularLocation>
    <subcellularLocation>
        <location evidence="1">Endoplasmic reticulum membrane</location>
        <topology evidence="1">Single-pass type I membrane protein</topology>
    </subcellularLocation>
</comment>
<dbReference type="Proteomes" id="UP000527355">
    <property type="component" value="Unassembled WGS sequence"/>
</dbReference>
<dbReference type="GO" id="GO:0007411">
    <property type="term" value="P:axon guidance"/>
    <property type="evidence" value="ECO:0007669"/>
    <property type="project" value="TreeGrafter"/>
</dbReference>
<dbReference type="InterPro" id="IPR013783">
    <property type="entry name" value="Ig-like_fold"/>
</dbReference>
<dbReference type="AlphaFoldDB" id="A0A7J7XDX0"/>
<dbReference type="GO" id="GO:0070593">
    <property type="term" value="P:dendrite self-avoidance"/>
    <property type="evidence" value="ECO:0007669"/>
    <property type="project" value="TreeGrafter"/>
</dbReference>
<feature type="chain" id="PRO_5029589001" description="Basigin" evidence="15">
    <location>
        <begin position="21"/>
        <end position="267"/>
    </location>
</feature>
<protein>
    <recommendedName>
        <fullName evidence="12">Basigin</fullName>
    </recommendedName>
</protein>
<dbReference type="Gene3D" id="2.60.40.10">
    <property type="entry name" value="Immunoglobulins"/>
    <property type="match status" value="2"/>
</dbReference>
<evidence type="ECO:0000256" key="10">
    <source>
        <dbReference type="ARBA" id="ARBA00023319"/>
    </source>
</evidence>
<evidence type="ECO:0000256" key="7">
    <source>
        <dbReference type="ARBA" id="ARBA00023157"/>
    </source>
</evidence>
<dbReference type="PRINTS" id="PR01856">
    <property type="entry name" value="BASIGIN"/>
</dbReference>
<evidence type="ECO:0000259" key="16">
    <source>
        <dbReference type="PROSITE" id="PS50835"/>
    </source>
</evidence>
<dbReference type="VEuPathDB" id="HostDB:GeneID_118658061"/>
<organism evidence="17 18">
    <name type="scientific">Myotis myotis</name>
    <name type="common">Greater mouse-eared bat</name>
    <name type="synonym">Vespertilio myotis</name>
    <dbReference type="NCBI Taxonomy" id="51298"/>
    <lineage>
        <taxon>Eukaryota</taxon>
        <taxon>Metazoa</taxon>
        <taxon>Chordata</taxon>
        <taxon>Craniata</taxon>
        <taxon>Vertebrata</taxon>
        <taxon>Euteleostomi</taxon>
        <taxon>Mammalia</taxon>
        <taxon>Eutheria</taxon>
        <taxon>Laurasiatheria</taxon>
        <taxon>Chiroptera</taxon>
        <taxon>Yangochiroptera</taxon>
        <taxon>Vespertilionidae</taxon>
        <taxon>Myotis</taxon>
    </lineage>
</organism>
<dbReference type="GO" id="GO:0005789">
    <property type="term" value="C:endoplasmic reticulum membrane"/>
    <property type="evidence" value="ECO:0007669"/>
    <property type="project" value="UniProtKB-SubCell"/>
</dbReference>
<reference evidence="17 18" key="1">
    <citation type="journal article" date="2020" name="Nature">
        <title>Six reference-quality genomes reveal evolution of bat adaptations.</title>
        <authorList>
            <person name="Jebb D."/>
            <person name="Huang Z."/>
            <person name="Pippel M."/>
            <person name="Hughes G.M."/>
            <person name="Lavrichenko K."/>
            <person name="Devanna P."/>
            <person name="Winkler S."/>
            <person name="Jermiin L.S."/>
            <person name="Skirmuntt E.C."/>
            <person name="Katzourakis A."/>
            <person name="Burkitt-Gray L."/>
            <person name="Ray D.A."/>
            <person name="Sullivan K.A.M."/>
            <person name="Roscito J.G."/>
            <person name="Kirilenko B.M."/>
            <person name="Davalos L.M."/>
            <person name="Corthals A.P."/>
            <person name="Power M.L."/>
            <person name="Jones G."/>
            <person name="Ransome R.D."/>
            <person name="Dechmann D.K.N."/>
            <person name="Locatelli A.G."/>
            <person name="Puechmaille S.J."/>
            <person name="Fedrigo O."/>
            <person name="Jarvis E.D."/>
            <person name="Hiller M."/>
            <person name="Vernes S.C."/>
            <person name="Myers E.W."/>
            <person name="Teeling E.C."/>
        </authorList>
    </citation>
    <scope>NUCLEOTIDE SEQUENCE [LARGE SCALE GENOMIC DNA]</scope>
    <source>
        <strain evidence="17">MMyoMyo1</strain>
        <tissue evidence="17">Flight muscle</tissue>
    </source>
</reference>
<dbReference type="PROSITE" id="PS50835">
    <property type="entry name" value="IG_LIKE"/>
    <property type="match status" value="1"/>
</dbReference>
<evidence type="ECO:0000256" key="5">
    <source>
        <dbReference type="ARBA" id="ARBA00023035"/>
    </source>
</evidence>
<evidence type="ECO:0000256" key="13">
    <source>
        <dbReference type="SAM" id="MobiDB-lite"/>
    </source>
</evidence>
<dbReference type="SUPFAM" id="SSF48726">
    <property type="entry name" value="Immunoglobulin"/>
    <property type="match status" value="1"/>
</dbReference>
<dbReference type="OrthoDB" id="5970915at2759"/>
<feature type="region of interest" description="Disordered" evidence="13">
    <location>
        <begin position="237"/>
        <end position="267"/>
    </location>
</feature>
<evidence type="ECO:0000256" key="6">
    <source>
        <dbReference type="ARBA" id="ARBA00023136"/>
    </source>
</evidence>
<dbReference type="GO" id="GO:0005537">
    <property type="term" value="F:D-mannose binding"/>
    <property type="evidence" value="ECO:0007669"/>
    <property type="project" value="UniProtKB-KW"/>
</dbReference>
<keyword evidence="4" id="KW-0256">Endoplasmic reticulum</keyword>
<dbReference type="InterPro" id="IPR036179">
    <property type="entry name" value="Ig-like_dom_sf"/>
</dbReference>
<evidence type="ECO:0000256" key="1">
    <source>
        <dbReference type="ARBA" id="ARBA00004115"/>
    </source>
</evidence>
<keyword evidence="10" id="KW-0393">Immunoglobulin domain</keyword>
<dbReference type="EMBL" id="JABWUV010000006">
    <property type="protein sequence ID" value="KAF6347893.1"/>
    <property type="molecule type" value="Genomic_DNA"/>
</dbReference>
<evidence type="ECO:0000256" key="9">
    <source>
        <dbReference type="ARBA" id="ARBA00023180"/>
    </source>
</evidence>
<name>A0A7J7XDX0_MYOMY</name>
<evidence type="ECO:0000256" key="8">
    <source>
        <dbReference type="ARBA" id="ARBA00023170"/>
    </source>
</evidence>
<keyword evidence="18" id="KW-1185">Reference proteome</keyword>
<dbReference type="Pfam" id="PF13927">
    <property type="entry name" value="Ig_3"/>
    <property type="match status" value="1"/>
</dbReference>
<keyword evidence="15" id="KW-0732">Signal</keyword>
<dbReference type="GO" id="GO:0007156">
    <property type="term" value="P:homophilic cell adhesion via plasma membrane adhesion molecules"/>
    <property type="evidence" value="ECO:0007669"/>
    <property type="project" value="TreeGrafter"/>
</dbReference>
<dbReference type="FunFam" id="2.60.40.10:FF:000387">
    <property type="entry name" value="Neuroplastin b"/>
    <property type="match status" value="1"/>
</dbReference>
<comment type="caution">
    <text evidence="17">The sequence shown here is derived from an EMBL/GenBank/DDBJ whole genome shotgun (WGS) entry which is preliminary data.</text>
</comment>
<keyword evidence="8" id="KW-0675">Receptor</keyword>
<evidence type="ECO:0000313" key="17">
    <source>
        <dbReference type="EMBL" id="KAF6347893.1"/>
    </source>
</evidence>
<evidence type="ECO:0000256" key="12">
    <source>
        <dbReference type="ARBA" id="ARBA00023876"/>
    </source>
</evidence>
<keyword evidence="2" id="KW-1003">Cell membrane</keyword>
<dbReference type="PANTHER" id="PTHR10075:SF107">
    <property type="entry name" value="BASIGIN"/>
    <property type="match status" value="1"/>
</dbReference>
<evidence type="ECO:0000256" key="3">
    <source>
        <dbReference type="ARBA" id="ARBA00022734"/>
    </source>
</evidence>